<sequence>MLSTRATTLPSGVTAARRALIVTARRQPALTAVRCRDNLSVRAIQSVAQTDRDTITRLLYSLGTKREVERHLRIFSSSSHPSQPAKFAVIKIGGAVLDDLNELALSLSFLYRVGLYPVVLHGAGPQMNDILESEGVKPEYIDGIRVTDAKTLQIARRVFLEENLKLVGALEKLGTRARPITSGVFTATALDPAKYGLVGKITRVDKRPLEASIRAGALPILCSLAESNDGQILNVNADIAAGELAKELEPIKTVFLNEKGGLFHGVTGEKLDVINLDEAGHPSFHSEYDQLMKEPWVKYGTKLKLREFKELLDVLPRSSSVAVISASNLQRELFTDSGAGTLIRRGYKLLKYQTLESIGKDRFRQIICERDEAVRSGKESVAGVLSALDNSKPGEWTIYADEPLDAVAIVSHPEGEMPVLTKILASRSGVLNGVLDNVWNALKKNHRQLVWTASISPLTAPPPSAVPHVAQGEEMIDRSWHFDRAEGSFTRSGRSLFWYGINDVSDVEKVVRGLEDSGRVERVYLPVGLARASLGGAGSGVRPNGTRGFATFASSAGMPRGTRGYATHPPAPTLAPSTEPKRVALIGARGYTGQALTSLLNTHPYLSLTHVSSRVLEGYSLEGYTKSPITHTNLSVEDVERMEKEGEVDAWVMALPNGVCKPFVDAVERGSKGKQGKGSVVVDLSADHRFEQGWTYGLPELYGRPHIQASKRISNPGCFATSTQLLIAPLLPYLSPPAWPTVFGVSGYSGAGTITQPATESSHGRPVTLPKVTPASLGGGVRPYSLTDHIHEREAGWHLSRLLSAPSLIPTSGEPATPPMQLAFTPTVASFFSGILSVLSFPLSTSKLGGSDIASLYAAYYTGERLVRVQKAVPTLDDVQGKHGWVVGGLQVHSGRRRVVAVGGLDNLLKGAATQCLQNLNLALGYDEYAGIHVGDEVT</sequence>
<keyword evidence="8 12" id="KW-0067">ATP-binding</keyword>
<dbReference type="Pfam" id="PF01118">
    <property type="entry name" value="Semialdhyde_dh"/>
    <property type="match status" value="1"/>
</dbReference>
<evidence type="ECO:0000256" key="11">
    <source>
        <dbReference type="ARBA" id="ARBA00048141"/>
    </source>
</evidence>
<dbReference type="GO" id="GO:0005759">
    <property type="term" value="C:mitochondrial matrix"/>
    <property type="evidence" value="ECO:0007669"/>
    <property type="project" value="TreeGrafter"/>
</dbReference>
<dbReference type="GO" id="GO:0005524">
    <property type="term" value="F:ATP binding"/>
    <property type="evidence" value="ECO:0007669"/>
    <property type="project" value="UniProtKB-UniRule"/>
</dbReference>
<feature type="active site" evidence="13">
    <location>
        <position position="718"/>
    </location>
</feature>
<accession>A0A0D0D355</accession>
<feature type="domain" description="N-acetyltransferase" evidence="14">
    <location>
        <begin position="347"/>
        <end position="522"/>
    </location>
</feature>
<dbReference type="PROSITE" id="PS51731">
    <property type="entry name" value="GNAT_NAGS"/>
    <property type="match status" value="1"/>
</dbReference>
<gene>
    <name evidence="15" type="ORF">PAXRUDRAFT_150861</name>
</gene>
<dbReference type="GO" id="GO:0006526">
    <property type="term" value="P:L-arginine biosynthetic process"/>
    <property type="evidence" value="ECO:0007669"/>
    <property type="project" value="UniProtKB-UniRule"/>
</dbReference>
<dbReference type="PROSITE" id="PS01224">
    <property type="entry name" value="ARGC"/>
    <property type="match status" value="1"/>
</dbReference>
<dbReference type="InterPro" id="IPR036291">
    <property type="entry name" value="NAD(P)-bd_dom_sf"/>
</dbReference>
<keyword evidence="4 12" id="KW-0028">Amino-acid biosynthesis</keyword>
<dbReference type="Pfam" id="PF04768">
    <property type="entry name" value="NAT"/>
    <property type="match status" value="2"/>
</dbReference>
<dbReference type="PANTHER" id="PTHR23342">
    <property type="entry name" value="N-ACETYLGLUTAMATE SYNTHASE"/>
    <property type="match status" value="1"/>
</dbReference>
<keyword evidence="5 12" id="KW-0808">Transferase</keyword>
<dbReference type="SUPFAM" id="SSF51735">
    <property type="entry name" value="NAD(P)-binding Rossmann-fold domains"/>
    <property type="match status" value="1"/>
</dbReference>
<dbReference type="FunCoup" id="A0A0D0D355">
    <property type="interactions" value="142"/>
</dbReference>
<dbReference type="NCBIfam" id="TIGR00761">
    <property type="entry name" value="argB"/>
    <property type="match status" value="1"/>
</dbReference>
<keyword evidence="3 12" id="KW-0055">Arginine biosynthesis</keyword>
<dbReference type="InterPro" id="IPR041734">
    <property type="entry name" value="NAGK-fArgBP"/>
</dbReference>
<dbReference type="Gene3D" id="3.40.630.30">
    <property type="match status" value="1"/>
</dbReference>
<evidence type="ECO:0000256" key="1">
    <source>
        <dbReference type="ARBA" id="ARBA00004828"/>
    </source>
</evidence>
<dbReference type="Gene3D" id="3.40.50.720">
    <property type="entry name" value="NAD(P)-binding Rossmann-like Domain"/>
    <property type="match status" value="1"/>
</dbReference>
<evidence type="ECO:0000256" key="12">
    <source>
        <dbReference type="PIRNR" id="PIRNR036440"/>
    </source>
</evidence>
<evidence type="ECO:0000256" key="5">
    <source>
        <dbReference type="ARBA" id="ARBA00022679"/>
    </source>
</evidence>
<dbReference type="GO" id="GO:0051287">
    <property type="term" value="F:NAD binding"/>
    <property type="evidence" value="ECO:0007669"/>
    <property type="project" value="UniProtKB-UniRule"/>
</dbReference>
<dbReference type="InterPro" id="IPR004662">
    <property type="entry name" value="AcgluKinase_fam"/>
</dbReference>
<dbReference type="PANTHER" id="PTHR23342:SF0">
    <property type="entry name" value="N-ACETYLGLUTAMATE SYNTHASE, MITOCHONDRIAL"/>
    <property type="match status" value="1"/>
</dbReference>
<comment type="similarity">
    <text evidence="12">In the C-terminal section; belongs to the NAGSA dehydrogenase family.</text>
</comment>
<dbReference type="FunFam" id="3.40.1160.10:FF:000046">
    <property type="entry name" value="N-acetylglutamate kinase / N-acetylglutamate synthase"/>
    <property type="match status" value="1"/>
</dbReference>
<comment type="pathway">
    <text evidence="12">Amino-acid biosynthesis; L-arginine biosynthesis; N(2)-acetyl-L-ornithine from L-glutamate: step 3/4.</text>
</comment>
<dbReference type="InterPro" id="IPR036393">
    <property type="entry name" value="AceGlu_kinase-like_sf"/>
</dbReference>
<evidence type="ECO:0000256" key="6">
    <source>
        <dbReference type="ARBA" id="ARBA00022741"/>
    </source>
</evidence>
<dbReference type="Pfam" id="PF22698">
    <property type="entry name" value="Semialdhyde_dhC_1"/>
    <property type="match status" value="1"/>
</dbReference>
<dbReference type="EC" id="2.7.2.8" evidence="2"/>
<dbReference type="SUPFAM" id="SSF55347">
    <property type="entry name" value="Glyceraldehyde-3-phosphate dehydrogenase-like, C-terminal domain"/>
    <property type="match status" value="1"/>
</dbReference>
<protein>
    <recommendedName>
        <fullName evidence="2">acetylglutamate kinase</fullName>
        <ecNumber evidence="2">2.7.2.8</ecNumber>
    </recommendedName>
</protein>
<dbReference type="InterPro" id="IPR058924">
    <property type="entry name" value="AGPR_dimerisation_dom"/>
</dbReference>
<comment type="similarity">
    <text evidence="12">In the N-terminal section; belongs to the acetylglutamate kinase family.</text>
</comment>
<evidence type="ECO:0000313" key="16">
    <source>
        <dbReference type="Proteomes" id="UP000054538"/>
    </source>
</evidence>
<reference evidence="16" key="2">
    <citation type="submission" date="2015-01" db="EMBL/GenBank/DDBJ databases">
        <title>Evolutionary Origins and Diversification of the Mycorrhizal Mutualists.</title>
        <authorList>
            <consortium name="DOE Joint Genome Institute"/>
            <consortium name="Mycorrhizal Genomics Consortium"/>
            <person name="Kohler A."/>
            <person name="Kuo A."/>
            <person name="Nagy L.G."/>
            <person name="Floudas D."/>
            <person name="Copeland A."/>
            <person name="Barry K.W."/>
            <person name="Cichocki N."/>
            <person name="Veneault-Fourrey C."/>
            <person name="LaButti K."/>
            <person name="Lindquist E.A."/>
            <person name="Lipzen A."/>
            <person name="Lundell T."/>
            <person name="Morin E."/>
            <person name="Murat C."/>
            <person name="Riley R."/>
            <person name="Ohm R."/>
            <person name="Sun H."/>
            <person name="Tunlid A."/>
            <person name="Henrissat B."/>
            <person name="Grigoriev I.V."/>
            <person name="Hibbett D.S."/>
            <person name="Martin F."/>
        </authorList>
    </citation>
    <scope>NUCLEOTIDE SEQUENCE [LARGE SCALE GENOMIC DNA]</scope>
    <source>
        <strain evidence="16">Ve08.2h10</strain>
    </source>
</reference>
<evidence type="ECO:0000256" key="7">
    <source>
        <dbReference type="ARBA" id="ARBA00022777"/>
    </source>
</evidence>
<dbReference type="GO" id="GO:0003991">
    <property type="term" value="F:acetylglutamate kinase activity"/>
    <property type="evidence" value="ECO:0007669"/>
    <property type="project" value="UniProtKB-EC"/>
</dbReference>
<evidence type="ECO:0000256" key="3">
    <source>
        <dbReference type="ARBA" id="ARBA00022571"/>
    </source>
</evidence>
<dbReference type="HOGENOM" id="CLU_006384_4_0_1"/>
<dbReference type="InterPro" id="IPR001048">
    <property type="entry name" value="Asp/Glu/Uridylate_kinase"/>
</dbReference>
<comment type="catalytic activity">
    <reaction evidence="11">
        <text>N-acetyl-L-glutamate + ATP = N-acetyl-L-glutamyl 5-phosphate + ADP</text>
        <dbReference type="Rhea" id="RHEA:14629"/>
        <dbReference type="ChEBI" id="CHEBI:30616"/>
        <dbReference type="ChEBI" id="CHEBI:44337"/>
        <dbReference type="ChEBI" id="CHEBI:57936"/>
        <dbReference type="ChEBI" id="CHEBI:456216"/>
        <dbReference type="EC" id="2.7.2.8"/>
    </reaction>
</comment>
<dbReference type="EMBL" id="KN825454">
    <property type="protein sequence ID" value="KIK90907.1"/>
    <property type="molecule type" value="Genomic_DNA"/>
</dbReference>
<dbReference type="CDD" id="cd24149">
    <property type="entry name" value="AGPR_N_ARG5_6_like"/>
    <property type="match status" value="1"/>
</dbReference>
<dbReference type="UniPathway" id="UPA00068">
    <property type="reaction ID" value="UER00107"/>
</dbReference>
<keyword evidence="7 12" id="KW-0418">Kinase</keyword>
<comment type="pathway">
    <text evidence="1 12">Amino-acid biosynthesis; L-arginine biosynthesis; N(2)-acetyl-L-ornithine from L-glutamate: step 2/4.</text>
</comment>
<name>A0A0D0D355_9AGAM</name>
<dbReference type="Proteomes" id="UP000054538">
    <property type="component" value="Unassembled WGS sequence"/>
</dbReference>
<dbReference type="InterPro" id="IPR006855">
    <property type="entry name" value="Vertebrate-like_GNAT_dom"/>
</dbReference>
<evidence type="ECO:0000313" key="15">
    <source>
        <dbReference type="EMBL" id="KIK90907.1"/>
    </source>
</evidence>
<keyword evidence="9 12" id="KW-0521">NADP</keyword>
<keyword evidence="12" id="KW-0496">Mitochondrion</keyword>
<dbReference type="InterPro" id="IPR011241">
    <property type="entry name" value="NAGK/NAGSA"/>
</dbReference>
<dbReference type="SUPFAM" id="SSF53633">
    <property type="entry name" value="Carbamate kinase-like"/>
    <property type="match status" value="1"/>
</dbReference>
<dbReference type="Gene3D" id="3.40.1160.10">
    <property type="entry name" value="Acetylglutamate kinase-like"/>
    <property type="match status" value="1"/>
</dbReference>
<dbReference type="Gene3D" id="3.30.360.10">
    <property type="entry name" value="Dihydrodipicolinate Reductase, domain 2"/>
    <property type="match status" value="1"/>
</dbReference>
<keyword evidence="10 12" id="KW-0560">Oxidoreductase</keyword>
<keyword evidence="16" id="KW-1185">Reference proteome</keyword>
<evidence type="ECO:0000256" key="13">
    <source>
        <dbReference type="PROSITE-ProRule" id="PRU10010"/>
    </source>
</evidence>
<dbReference type="InterPro" id="IPR023013">
    <property type="entry name" value="AGPR_AS"/>
</dbReference>
<dbReference type="STRING" id="930991.A0A0D0D355"/>
<dbReference type="Pfam" id="PF00696">
    <property type="entry name" value="AA_kinase"/>
    <property type="match status" value="1"/>
</dbReference>
<organism evidence="15 16">
    <name type="scientific">Paxillus rubicundulus Ve08.2h10</name>
    <dbReference type="NCBI Taxonomy" id="930991"/>
    <lineage>
        <taxon>Eukaryota</taxon>
        <taxon>Fungi</taxon>
        <taxon>Dikarya</taxon>
        <taxon>Basidiomycota</taxon>
        <taxon>Agaricomycotina</taxon>
        <taxon>Agaricomycetes</taxon>
        <taxon>Agaricomycetidae</taxon>
        <taxon>Boletales</taxon>
        <taxon>Paxilineae</taxon>
        <taxon>Paxillaceae</taxon>
        <taxon>Paxillus</taxon>
    </lineage>
</organism>
<dbReference type="InParanoid" id="A0A0D0D355"/>
<evidence type="ECO:0000256" key="8">
    <source>
        <dbReference type="ARBA" id="ARBA00022840"/>
    </source>
</evidence>
<proteinExistence type="inferred from homology"/>
<keyword evidence="6 12" id="KW-0547">Nucleotide-binding</keyword>
<dbReference type="AlphaFoldDB" id="A0A0D0D355"/>
<dbReference type="SMART" id="SM00859">
    <property type="entry name" value="Semialdhyde_dh"/>
    <property type="match status" value="1"/>
</dbReference>
<dbReference type="GO" id="GO:0003942">
    <property type="term" value="F:N-acetyl-gamma-glutamyl-phosphate reductase activity"/>
    <property type="evidence" value="ECO:0007669"/>
    <property type="project" value="UniProtKB-UniRule"/>
</dbReference>
<evidence type="ECO:0000256" key="4">
    <source>
        <dbReference type="ARBA" id="ARBA00022605"/>
    </source>
</evidence>
<comment type="subcellular location">
    <subcellularLocation>
        <location evidence="12">Mitochondrion</location>
    </subcellularLocation>
</comment>
<evidence type="ECO:0000256" key="2">
    <source>
        <dbReference type="ARBA" id="ARBA00013065"/>
    </source>
</evidence>
<dbReference type="InterPro" id="IPR000534">
    <property type="entry name" value="Semialdehyde_DH_NAD-bd"/>
</dbReference>
<keyword evidence="12" id="KW-0511">Multifunctional enzyme</keyword>
<reference evidence="15 16" key="1">
    <citation type="submission" date="2014-04" db="EMBL/GenBank/DDBJ databases">
        <authorList>
            <consortium name="DOE Joint Genome Institute"/>
            <person name="Kuo A."/>
            <person name="Kohler A."/>
            <person name="Jargeat P."/>
            <person name="Nagy L.G."/>
            <person name="Floudas D."/>
            <person name="Copeland A."/>
            <person name="Barry K.W."/>
            <person name="Cichocki N."/>
            <person name="Veneault-Fourrey C."/>
            <person name="LaButti K."/>
            <person name="Lindquist E.A."/>
            <person name="Lipzen A."/>
            <person name="Lundell T."/>
            <person name="Morin E."/>
            <person name="Murat C."/>
            <person name="Sun H."/>
            <person name="Tunlid A."/>
            <person name="Henrissat B."/>
            <person name="Grigoriev I.V."/>
            <person name="Hibbett D.S."/>
            <person name="Martin F."/>
            <person name="Nordberg H.P."/>
            <person name="Cantor M.N."/>
            <person name="Hua S.X."/>
        </authorList>
    </citation>
    <scope>NUCLEOTIDE SEQUENCE [LARGE SCALE GENOMIC DNA]</scope>
    <source>
        <strain evidence="15 16">Ve08.2h10</strain>
    </source>
</reference>
<dbReference type="CDD" id="cd04252">
    <property type="entry name" value="AAK_NAGK-fArgBP"/>
    <property type="match status" value="1"/>
</dbReference>
<dbReference type="PIRSF" id="PIRSF036440">
    <property type="entry name" value="ARG5-6"/>
    <property type="match status" value="1"/>
</dbReference>
<dbReference type="OrthoDB" id="438291at2759"/>
<evidence type="ECO:0000256" key="10">
    <source>
        <dbReference type="ARBA" id="ARBA00023002"/>
    </source>
</evidence>
<evidence type="ECO:0000256" key="9">
    <source>
        <dbReference type="ARBA" id="ARBA00022857"/>
    </source>
</evidence>
<evidence type="ECO:0000259" key="14">
    <source>
        <dbReference type="PROSITE" id="PS51731"/>
    </source>
</evidence>